<dbReference type="EMBL" id="CP013909">
    <property type="protein sequence ID" value="ALW86093.1"/>
    <property type="molecule type" value="Genomic_DNA"/>
</dbReference>
<reference evidence="1 2" key="1">
    <citation type="submission" date="2015-12" db="EMBL/GenBank/DDBJ databases">
        <authorList>
            <person name="Shamseldin A."/>
            <person name="Moawad H."/>
            <person name="Abd El-Rahim W.M."/>
            <person name="Sadowsky M.J."/>
        </authorList>
    </citation>
    <scope>NUCLEOTIDE SEQUENCE [LARGE SCALE GENOMIC DNA]</scope>
    <source>
        <strain evidence="1 2">DG5B</strain>
    </source>
</reference>
<name>A0A0U4AZC0_9BACT</name>
<protein>
    <submittedName>
        <fullName evidence="1">Uncharacterized protein</fullName>
    </submittedName>
</protein>
<dbReference type="OrthoDB" id="1442548at2"/>
<sequence>MHSLLPGPKGWKFVEVDYGQAMQHYSGFGKDIFKHLEQHIPGVILAFRFFCSTASQKVDLYAVYEKEDLSFAIQLDPDCEVICFWNLQGLHHEIGTWALEPYAEAIQFIEGLLV</sequence>
<organism evidence="1 2">
    <name type="scientific">Hymenobacter sedentarius</name>
    <dbReference type="NCBI Taxonomy" id="1411621"/>
    <lineage>
        <taxon>Bacteria</taxon>
        <taxon>Pseudomonadati</taxon>
        <taxon>Bacteroidota</taxon>
        <taxon>Cytophagia</taxon>
        <taxon>Cytophagales</taxon>
        <taxon>Hymenobacteraceae</taxon>
        <taxon>Hymenobacter</taxon>
    </lineage>
</organism>
<evidence type="ECO:0000313" key="2">
    <source>
        <dbReference type="Proteomes" id="UP000059542"/>
    </source>
</evidence>
<dbReference type="RefSeq" id="WP_068194774.1">
    <property type="nucleotide sequence ID" value="NZ_CP013909.1"/>
</dbReference>
<accession>A0A0U4AZC0</accession>
<dbReference type="STRING" id="1411621.AUC43_13925"/>
<proteinExistence type="predicted"/>
<dbReference type="KEGG" id="hyg:AUC43_13925"/>
<gene>
    <name evidence="1" type="ORF">AUC43_13925</name>
</gene>
<keyword evidence="2" id="KW-1185">Reference proteome</keyword>
<dbReference type="Proteomes" id="UP000059542">
    <property type="component" value="Chromosome"/>
</dbReference>
<dbReference type="AlphaFoldDB" id="A0A0U4AZC0"/>
<evidence type="ECO:0000313" key="1">
    <source>
        <dbReference type="EMBL" id="ALW86093.1"/>
    </source>
</evidence>